<protein>
    <submittedName>
        <fullName evidence="2">Uncharacterized protein</fullName>
    </submittedName>
</protein>
<sequence length="664" mass="71515">MSNRRKKLIIDEGDEESGDLGLNVPIPTDYLGPSSSVGPSHGRDTLEYPRPLVISPSPELELVGNRGGPASGSGENHSSGGVGIPEGVGDGEGSSSGPSRPARKRYLGHRVEADSYPIDFMACATTPTDLFKLRNLYNIPNEVLLVIPGKGDVPSRPPKGYVTMHLESFRLGARLPLQPYFAKILGGMHLAPGQLHPNGWRVLSAMFVLWERCGSEEPSLVEVKHLYQLRSSPREAGWYYFMSSSPKRKPITGFPSSCKNWKNKFFFAGGNWCPAVRSLGGDIYLPTQFVTPESWGLVGGLEDRPLLQVETALLNASTCQDLLSPTSLVGSGLVDIAAGMDNKILSAMSRKRGRGPSSSSNLPPPPKRPSVGPSKAPVPALPPPPSRKSGGEKTSDKSPEVSLQSGDRSSPLPSRDQGDYLSPYQKDYKKSVGPKLVKDIESMSLSELAASVQRVSFRLATMVSCYKTGSVRHEKKLQADNQELKKKAESADRSKEKLAELSKQITELEEKVAVAESTSSKLEGELGDLRSDLQATQAERDTLRAALEGEIRSLGEQLAEEKGKSADVDDRLDAEYDSGVAFSYKCIMSVLKTEYPEMDMSKLEAGVQRYMAQGEAGGRTFEVGQGSMPPPPGVADLPPPDVADPLLPELADPSAAEAADSAKL</sequence>
<feature type="compositionally biased region" description="Low complexity" evidence="1">
    <location>
        <begin position="369"/>
        <end position="378"/>
    </location>
</feature>
<dbReference type="EMBL" id="JBCGBO010000006">
    <property type="protein sequence ID" value="KAK9192468.1"/>
    <property type="molecule type" value="Genomic_DNA"/>
</dbReference>
<accession>A0AAP0LXY9</accession>
<name>A0AAP0LXY9_9ROSI</name>
<feature type="compositionally biased region" description="Basic and acidic residues" evidence="1">
    <location>
        <begin position="389"/>
        <end position="399"/>
    </location>
</feature>
<feature type="compositionally biased region" description="Low complexity" evidence="1">
    <location>
        <begin position="643"/>
        <end position="664"/>
    </location>
</feature>
<feature type="compositionally biased region" description="Polar residues" evidence="1">
    <location>
        <begin position="401"/>
        <end position="412"/>
    </location>
</feature>
<comment type="caution">
    <text evidence="2">The sequence shown here is derived from an EMBL/GenBank/DDBJ whole genome shotgun (WGS) entry which is preliminary data.</text>
</comment>
<feature type="compositionally biased region" description="Pro residues" evidence="1">
    <location>
        <begin position="628"/>
        <end position="642"/>
    </location>
</feature>
<feature type="region of interest" description="Disordered" evidence="1">
    <location>
        <begin position="1"/>
        <end position="103"/>
    </location>
</feature>
<evidence type="ECO:0000313" key="2">
    <source>
        <dbReference type="EMBL" id="KAK9192468.1"/>
    </source>
</evidence>
<dbReference type="AlphaFoldDB" id="A0AAP0LXY9"/>
<proteinExistence type="predicted"/>
<feature type="region of interest" description="Disordered" evidence="1">
    <location>
        <begin position="619"/>
        <end position="664"/>
    </location>
</feature>
<feature type="compositionally biased region" description="Gly residues" evidence="1">
    <location>
        <begin position="80"/>
        <end position="94"/>
    </location>
</feature>
<dbReference type="Gene3D" id="1.10.287.1490">
    <property type="match status" value="1"/>
</dbReference>
<dbReference type="Proteomes" id="UP001428341">
    <property type="component" value="Unassembled WGS sequence"/>
</dbReference>
<evidence type="ECO:0000313" key="3">
    <source>
        <dbReference type="Proteomes" id="UP001428341"/>
    </source>
</evidence>
<organism evidence="2 3">
    <name type="scientific">Citrus x changshan-huyou</name>
    <dbReference type="NCBI Taxonomy" id="2935761"/>
    <lineage>
        <taxon>Eukaryota</taxon>
        <taxon>Viridiplantae</taxon>
        <taxon>Streptophyta</taxon>
        <taxon>Embryophyta</taxon>
        <taxon>Tracheophyta</taxon>
        <taxon>Spermatophyta</taxon>
        <taxon>Magnoliopsida</taxon>
        <taxon>eudicotyledons</taxon>
        <taxon>Gunneridae</taxon>
        <taxon>Pentapetalae</taxon>
        <taxon>rosids</taxon>
        <taxon>malvids</taxon>
        <taxon>Sapindales</taxon>
        <taxon>Rutaceae</taxon>
        <taxon>Aurantioideae</taxon>
        <taxon>Citrus</taxon>
    </lineage>
</organism>
<feature type="region of interest" description="Disordered" evidence="1">
    <location>
        <begin position="349"/>
        <end position="427"/>
    </location>
</feature>
<feature type="region of interest" description="Disordered" evidence="1">
    <location>
        <begin position="477"/>
        <end position="496"/>
    </location>
</feature>
<keyword evidence="3" id="KW-1185">Reference proteome</keyword>
<evidence type="ECO:0000256" key="1">
    <source>
        <dbReference type="SAM" id="MobiDB-lite"/>
    </source>
</evidence>
<gene>
    <name evidence="2" type="ORF">WN944_003160</name>
</gene>
<reference evidence="2 3" key="1">
    <citation type="submission" date="2024-05" db="EMBL/GenBank/DDBJ databases">
        <title>Haplotype-resolved chromosome-level genome assembly of Huyou (Citrus changshanensis).</title>
        <authorList>
            <person name="Miao C."/>
            <person name="Chen W."/>
            <person name="Wu Y."/>
            <person name="Wang L."/>
            <person name="Zhao S."/>
            <person name="Grierson D."/>
            <person name="Xu C."/>
            <person name="Chen K."/>
        </authorList>
    </citation>
    <scope>NUCLEOTIDE SEQUENCE [LARGE SCALE GENOMIC DNA]</scope>
    <source>
        <strain evidence="2">01-14</strain>
        <tissue evidence="2">Leaf</tissue>
    </source>
</reference>
<dbReference type="PANTHER" id="PTHR31099:SF37">
    <property type="entry name" value="MYOSIN HEAVY CHAIN-LIKE PROTEIN"/>
    <property type="match status" value="1"/>
</dbReference>
<dbReference type="PANTHER" id="PTHR31099">
    <property type="entry name" value="OS06G0165300 PROTEIN"/>
    <property type="match status" value="1"/>
</dbReference>